<accession>A0A7W6LM66</accession>
<proteinExistence type="predicted"/>
<feature type="region of interest" description="Disordered" evidence="1">
    <location>
        <begin position="1"/>
        <end position="30"/>
    </location>
</feature>
<protein>
    <submittedName>
        <fullName evidence="2">Uncharacterized protein</fullName>
    </submittedName>
</protein>
<keyword evidence="3" id="KW-1185">Reference proteome</keyword>
<name>A0A7W6LM66_9SPHN</name>
<evidence type="ECO:0000256" key="1">
    <source>
        <dbReference type="SAM" id="MobiDB-lite"/>
    </source>
</evidence>
<sequence>MRAVQTEQVNDDPAAETDHSAKKPNPTDMTNIIGQITTKAIHKRSFVAQAFAAQRREQRPTCYGDK</sequence>
<dbReference type="RefSeq" id="WP_223178056.1">
    <property type="nucleotide sequence ID" value="NZ_JACIEU010000002.1"/>
</dbReference>
<comment type="caution">
    <text evidence="2">The sequence shown here is derived from an EMBL/GenBank/DDBJ whole genome shotgun (WGS) entry which is preliminary data.</text>
</comment>
<dbReference type="EMBL" id="JACIEU010000002">
    <property type="protein sequence ID" value="MBB4146941.1"/>
    <property type="molecule type" value="Genomic_DNA"/>
</dbReference>
<dbReference type="Proteomes" id="UP000590524">
    <property type="component" value="Unassembled WGS sequence"/>
</dbReference>
<evidence type="ECO:0000313" key="2">
    <source>
        <dbReference type="EMBL" id="MBB4146941.1"/>
    </source>
</evidence>
<reference evidence="2 3" key="1">
    <citation type="submission" date="2020-08" db="EMBL/GenBank/DDBJ databases">
        <title>Genomic Encyclopedia of Type Strains, Phase IV (KMG-IV): sequencing the most valuable type-strain genomes for metagenomic binning, comparative biology and taxonomic classification.</title>
        <authorList>
            <person name="Goeker M."/>
        </authorList>
    </citation>
    <scope>NUCLEOTIDE SEQUENCE [LARGE SCALE GENOMIC DNA]</scope>
    <source>
        <strain evidence="2 3">DSM 19371</strain>
    </source>
</reference>
<gene>
    <name evidence="2" type="ORF">GGQ90_000696</name>
</gene>
<dbReference type="AlphaFoldDB" id="A0A7W6LM66"/>
<evidence type="ECO:0000313" key="3">
    <source>
        <dbReference type="Proteomes" id="UP000590524"/>
    </source>
</evidence>
<organism evidence="2 3">
    <name type="scientific">Sphingobium scionense</name>
    <dbReference type="NCBI Taxonomy" id="1404341"/>
    <lineage>
        <taxon>Bacteria</taxon>
        <taxon>Pseudomonadati</taxon>
        <taxon>Pseudomonadota</taxon>
        <taxon>Alphaproteobacteria</taxon>
        <taxon>Sphingomonadales</taxon>
        <taxon>Sphingomonadaceae</taxon>
        <taxon>Sphingobium</taxon>
    </lineage>
</organism>